<dbReference type="OrthoDB" id="424974at2759"/>
<dbReference type="GO" id="GO:0005634">
    <property type="term" value="C:nucleus"/>
    <property type="evidence" value="ECO:0007669"/>
    <property type="project" value="UniProtKB-SubCell"/>
</dbReference>
<dbReference type="PANTHER" id="PTHR31001">
    <property type="entry name" value="UNCHARACTERIZED TRANSCRIPTIONAL REGULATORY PROTEIN"/>
    <property type="match status" value="1"/>
</dbReference>
<keyword evidence="5" id="KW-1185">Reference proteome</keyword>
<dbReference type="Proteomes" id="UP000316270">
    <property type="component" value="Chromosome 2"/>
</dbReference>
<dbReference type="InterPro" id="IPR050613">
    <property type="entry name" value="Sec_Metabolite_Reg"/>
</dbReference>
<sequence>MSSLESASLRMILFPIFHARFDSVHKILHWPSFVASIDSLHSNEPDQGTQSSVAVLESAVSFAAVCTIADHESDKLLPISKDTLLARFRAATEQGLANSALLYQPDIALLQAFVIYLLGLGSEEESSFSAFDLEIRRRLWYYMGVLDSHTCLDRGTAPLMTAKDFRQPPINCNDEDLAPGLPLPQPSHQLTEMTFSVVTHEAVVNQRKLLEPPQNDEDERSHWARKVEMVNNFELRMRASYSTIDMENSAPIHQLIKLAADDMAMTAHLLLRRPPYKQDNHDVPQQDGFDILGAATEVLVRDLRLRIPALAQWAWKSWVKWYALAIVLAELCSRPNGPQADKAFTVAQDAYEAYAPRIADSQSGMLWKPIVQLMRRVQRERSGLSHQHPSICMPSAPFDHGFGFDNAYSHEFLANDSLLVQEAFSDVSTQDLFPASNPGWKPFVEGSAAVINKGELRLDESWTCWERLLDEMSQPMEHSWAIL</sequence>
<evidence type="ECO:0000256" key="2">
    <source>
        <dbReference type="ARBA" id="ARBA00022723"/>
    </source>
</evidence>
<dbReference type="STRING" id="50376.A0A517KZ98"/>
<evidence type="ECO:0000313" key="5">
    <source>
        <dbReference type="Proteomes" id="UP000316270"/>
    </source>
</evidence>
<dbReference type="EMBL" id="CP042186">
    <property type="protein sequence ID" value="QDS68709.1"/>
    <property type="molecule type" value="Genomic_DNA"/>
</dbReference>
<gene>
    <name evidence="4" type="ORF">FKW77_003831</name>
</gene>
<organism evidence="4 5">
    <name type="scientific">Venturia effusa</name>
    <dbReference type="NCBI Taxonomy" id="50376"/>
    <lineage>
        <taxon>Eukaryota</taxon>
        <taxon>Fungi</taxon>
        <taxon>Dikarya</taxon>
        <taxon>Ascomycota</taxon>
        <taxon>Pezizomycotina</taxon>
        <taxon>Dothideomycetes</taxon>
        <taxon>Pleosporomycetidae</taxon>
        <taxon>Venturiales</taxon>
        <taxon>Venturiaceae</taxon>
        <taxon>Venturia</taxon>
    </lineage>
</organism>
<proteinExistence type="predicted"/>
<keyword evidence="3" id="KW-0539">Nucleus</keyword>
<dbReference type="GO" id="GO:0046872">
    <property type="term" value="F:metal ion binding"/>
    <property type="evidence" value="ECO:0007669"/>
    <property type="project" value="UniProtKB-KW"/>
</dbReference>
<accession>A0A517KZ98</accession>
<evidence type="ECO:0000256" key="3">
    <source>
        <dbReference type="ARBA" id="ARBA00023242"/>
    </source>
</evidence>
<dbReference type="CDD" id="cd12148">
    <property type="entry name" value="fungal_TF_MHR"/>
    <property type="match status" value="1"/>
</dbReference>
<protein>
    <recommendedName>
        <fullName evidence="6">Transcription factor domain-containing protein</fullName>
    </recommendedName>
</protein>
<evidence type="ECO:0000313" key="4">
    <source>
        <dbReference type="EMBL" id="QDS68709.1"/>
    </source>
</evidence>
<evidence type="ECO:0008006" key="6">
    <source>
        <dbReference type="Google" id="ProtNLM"/>
    </source>
</evidence>
<dbReference type="PANTHER" id="PTHR31001:SF50">
    <property type="entry name" value="ZN(II)2CYS6 TRANSCRIPTION FACTOR (EUROFUNG)"/>
    <property type="match status" value="1"/>
</dbReference>
<dbReference type="AlphaFoldDB" id="A0A517KZ98"/>
<comment type="subcellular location">
    <subcellularLocation>
        <location evidence="1">Nucleus</location>
    </subcellularLocation>
</comment>
<keyword evidence="2" id="KW-0479">Metal-binding</keyword>
<name>A0A517KZ98_9PEZI</name>
<evidence type="ECO:0000256" key="1">
    <source>
        <dbReference type="ARBA" id="ARBA00004123"/>
    </source>
</evidence>
<reference evidence="4 5" key="1">
    <citation type="submission" date="2019-07" db="EMBL/GenBank/DDBJ databases">
        <title>Finished genome of Venturia effusa.</title>
        <authorList>
            <person name="Young C.A."/>
            <person name="Cox M.P."/>
            <person name="Ganley A.R.D."/>
            <person name="David W.J."/>
        </authorList>
    </citation>
    <scope>NUCLEOTIDE SEQUENCE [LARGE SCALE GENOMIC DNA]</scope>
    <source>
        <strain evidence="5">albino</strain>
    </source>
</reference>